<organism evidence="3 4">
    <name type="scientific">Sphingomonas natans</name>
    <dbReference type="NCBI Taxonomy" id="3063330"/>
    <lineage>
        <taxon>Bacteria</taxon>
        <taxon>Pseudomonadati</taxon>
        <taxon>Pseudomonadota</taxon>
        <taxon>Alphaproteobacteria</taxon>
        <taxon>Sphingomonadales</taxon>
        <taxon>Sphingomonadaceae</taxon>
        <taxon>Sphingomonas</taxon>
    </lineage>
</organism>
<reference evidence="3" key="1">
    <citation type="submission" date="2023-07" db="EMBL/GenBank/DDBJ databases">
        <authorList>
            <person name="Kim M."/>
        </authorList>
    </citation>
    <scope>NUCLEOTIDE SEQUENCE</scope>
    <source>
        <strain evidence="3">BIUV-7</strain>
    </source>
</reference>
<comment type="caution">
    <text evidence="1">Lacks conserved residue(s) required for the propagation of feature annotation.</text>
</comment>
<dbReference type="HAMAP" id="MF_01411">
    <property type="entry name" value="LPS_assembly_LptD"/>
    <property type="match status" value="1"/>
</dbReference>
<comment type="subunit">
    <text evidence="1">Component of the lipopolysaccharide transport and assembly complex.</text>
</comment>
<comment type="subcellular location">
    <subcellularLocation>
        <location evidence="1">Cell outer membrane</location>
    </subcellularLocation>
</comment>
<dbReference type="PANTHER" id="PTHR30189:SF1">
    <property type="entry name" value="LPS-ASSEMBLY PROTEIN LPTD"/>
    <property type="match status" value="1"/>
</dbReference>
<dbReference type="InterPro" id="IPR050218">
    <property type="entry name" value="LptD"/>
</dbReference>
<dbReference type="Gene3D" id="2.60.450.10">
    <property type="entry name" value="Lipopolysaccharide (LPS) transport protein A like domain"/>
    <property type="match status" value="1"/>
</dbReference>
<dbReference type="EMBL" id="JAUOTP010000013">
    <property type="protein sequence ID" value="MDO6416922.1"/>
    <property type="molecule type" value="Genomic_DNA"/>
</dbReference>
<dbReference type="PANTHER" id="PTHR30189">
    <property type="entry name" value="LPS-ASSEMBLY PROTEIN"/>
    <property type="match status" value="1"/>
</dbReference>
<protein>
    <recommendedName>
        <fullName evidence="1">LPS-assembly protein LptD</fullName>
    </recommendedName>
</protein>
<name>A0ABT8YFR5_9SPHN</name>
<evidence type="ECO:0000256" key="1">
    <source>
        <dbReference type="HAMAP-Rule" id="MF_01411"/>
    </source>
</evidence>
<gene>
    <name evidence="1 3" type="primary">lptD</name>
    <name evidence="3" type="ORF">Q4F19_21235</name>
</gene>
<feature type="signal peptide" evidence="1">
    <location>
        <begin position="1"/>
        <end position="29"/>
    </location>
</feature>
<comment type="function">
    <text evidence="1">Involved in the assembly of lipopolysaccharide (LPS) at the surface of the outer membrane.</text>
</comment>
<comment type="caution">
    <text evidence="3">The sequence shown here is derived from an EMBL/GenBank/DDBJ whole genome shotgun (WGS) entry which is preliminary data.</text>
</comment>
<evidence type="ECO:0000259" key="2">
    <source>
        <dbReference type="Pfam" id="PF04453"/>
    </source>
</evidence>
<dbReference type="Pfam" id="PF04453">
    <property type="entry name" value="LptD"/>
    <property type="match status" value="1"/>
</dbReference>
<feature type="domain" description="LptD C-terminal" evidence="2">
    <location>
        <begin position="315"/>
        <end position="682"/>
    </location>
</feature>
<accession>A0ABT8YFR5</accession>
<dbReference type="InterPro" id="IPR020889">
    <property type="entry name" value="LipoPS_assembly_LptD"/>
</dbReference>
<dbReference type="RefSeq" id="WP_303546873.1">
    <property type="nucleotide sequence ID" value="NZ_JAUOTP010000013.1"/>
</dbReference>
<proteinExistence type="inferred from homology"/>
<dbReference type="InterPro" id="IPR007543">
    <property type="entry name" value="LptD_C"/>
</dbReference>
<keyword evidence="4" id="KW-1185">Reference proteome</keyword>
<evidence type="ECO:0000313" key="4">
    <source>
        <dbReference type="Proteomes" id="UP001169764"/>
    </source>
</evidence>
<dbReference type="Proteomes" id="UP001169764">
    <property type="component" value="Unassembled WGS sequence"/>
</dbReference>
<keyword evidence="1" id="KW-0732">Signal</keyword>
<sequence precursor="true">MKRGAIRFRGCALAPFVILAIGAATSAQAQNLQDRPVAPPADAAGLPATNADDQVSFASDALDYDDTNDIVTASGDVRMQRAGSRLRADKVVWNRRTGEVHASGNVAVVNPGGDTAYSDESVLTDDMKDGVVENLLIVLANGGRLAARHGVRKGEITTLDRAAYTPCSVENVKGCAQEPSWKVTAVRIIHDGNRHRIYYKDARISILGQTVLWLPGFSHPDGSNQAGGGSGLLLPNFEVSSALGVDLSIPYYLQLAPNRDLTVTPHVYSKVAPGIEAQYRALNTLGAYQVRGMVTYGSRLPASVNATALDKDKGIRAFIDANGTYQLGPDWTLSGQVRLQTDRTFMRRYDISSDDRLRSSLSAERIDTSSYLQIAGWYVQSVRTGDKQGQQPIALPAIDYRKRITDPWLGGVIQLQANSLSLIRTDGQDTQRAFAGARWDLRTLTGLGQQVTFTAYSRADIYHSDENDRSPTVVYRGREGWEGRAIVAGAVDMRWPFIGSLFGGSQQLTPRVQLVASPQTRNLVIPNEDARAIDLEDSNLFALNRFAGYDRWEDGSRVTYGAEWNYQRPRVEIRAVAGQSYRLTSEPTILPPGTGLSDRFSDIVGRVSVKYGKWLEVTERFRIDKDNLNVRRNEVDATIGSSHTYALIGYLRLNRNIDTSIEDLRDREEIRLGGRVQIARFWSIFGSTVVDLTGKSEDPLALTDGYQPVRQRVGVVYEDECLSLGVSWRKDYDPTGDARRGSTFSLRLALKNIGR</sequence>
<keyword evidence="1" id="KW-0472">Membrane</keyword>
<keyword evidence="1" id="KW-0998">Cell outer membrane</keyword>
<evidence type="ECO:0000313" key="3">
    <source>
        <dbReference type="EMBL" id="MDO6416922.1"/>
    </source>
</evidence>
<comment type="similarity">
    <text evidence="1">Belongs to the LptD family.</text>
</comment>
<feature type="chain" id="PRO_5044931050" description="LPS-assembly protein LptD" evidence="1">
    <location>
        <begin position="30"/>
        <end position="755"/>
    </location>
</feature>